<evidence type="ECO:0000256" key="2">
    <source>
        <dbReference type="SAM" id="Phobius"/>
    </source>
</evidence>
<dbReference type="Pfam" id="PF11209">
    <property type="entry name" value="LmeA"/>
    <property type="match status" value="1"/>
</dbReference>
<feature type="region of interest" description="Disordered" evidence="1">
    <location>
        <begin position="1"/>
        <end position="73"/>
    </location>
</feature>
<feature type="compositionally biased region" description="Low complexity" evidence="1">
    <location>
        <begin position="51"/>
        <end position="60"/>
    </location>
</feature>
<dbReference type="InterPro" id="IPR021373">
    <property type="entry name" value="DUF2993"/>
</dbReference>
<evidence type="ECO:0000256" key="1">
    <source>
        <dbReference type="SAM" id="MobiDB-lite"/>
    </source>
</evidence>
<evidence type="ECO:0000313" key="3">
    <source>
        <dbReference type="EMBL" id="WEG07803.1"/>
    </source>
</evidence>
<dbReference type="RefSeq" id="WP_275277142.1">
    <property type="nucleotide sequence ID" value="NZ_CP119108.1"/>
</dbReference>
<name>A0ABY8BZG4_9MICO</name>
<keyword evidence="2" id="KW-1133">Transmembrane helix</keyword>
<feature type="transmembrane region" description="Helical" evidence="2">
    <location>
        <begin position="108"/>
        <end position="132"/>
    </location>
</feature>
<organism evidence="3 4">
    <name type="scientific">Microbacterium horticulturae</name>
    <dbReference type="NCBI Taxonomy" id="3028316"/>
    <lineage>
        <taxon>Bacteria</taxon>
        <taxon>Bacillati</taxon>
        <taxon>Actinomycetota</taxon>
        <taxon>Actinomycetes</taxon>
        <taxon>Micrococcales</taxon>
        <taxon>Microbacteriaceae</taxon>
        <taxon>Microbacterium</taxon>
    </lineage>
</organism>
<keyword evidence="2" id="KW-0472">Membrane</keyword>
<protein>
    <submittedName>
        <fullName evidence="3">DUF2993 domain-containing protein</fullName>
    </submittedName>
</protein>
<feature type="compositionally biased region" description="Pro residues" evidence="1">
    <location>
        <begin position="31"/>
        <end position="43"/>
    </location>
</feature>
<gene>
    <name evidence="3" type="ORF">PU630_11160</name>
</gene>
<keyword evidence="4" id="KW-1185">Reference proteome</keyword>
<dbReference type="EMBL" id="CP119108">
    <property type="protein sequence ID" value="WEG07803.1"/>
    <property type="molecule type" value="Genomic_DNA"/>
</dbReference>
<sequence>MAERPTQPEDPTEPIVVPPRPPLPGDEQVIPPKPPLPGPGPGPEPHEPAAEPEATTLPLPVVGAPQPGYPQTAAYAHQGYPETAAYPQAAASTPPPAKQQKPKKKHRAVTALVTTLVIVAVLAGAGVVGWFAGNSWLKNKVVAEVTEQTRTALDLDPRAEVDVDVDEPMIPQVVSGRLSALTVTVPEAPLGGATGKLTVHATDVPTSGDGAVGSADATVSLTPDALTKLIGNFDDTVAGSLKVDDGNVVVDLNPAQFLSGISFALTFTPSAKDGELVLTPEKFTVGGLNMSADTIRARFGSLADGILADRTVCVADQFPKGLKLSKIDVGSDSVDASFTVDPNMLSDASLQKPGTCG</sequence>
<reference evidence="3 4" key="1">
    <citation type="submission" date="2023-03" db="EMBL/GenBank/DDBJ databases">
        <title>Genome sequence of Microbacterium sp. KACC 23027.</title>
        <authorList>
            <person name="Kim S."/>
            <person name="Heo J."/>
            <person name="Kwon S.-W."/>
        </authorList>
    </citation>
    <scope>NUCLEOTIDE SEQUENCE [LARGE SCALE GENOMIC DNA]</scope>
    <source>
        <strain evidence="3 4">KACC 23027</strain>
    </source>
</reference>
<accession>A0ABY8BZG4</accession>
<dbReference type="Proteomes" id="UP001214553">
    <property type="component" value="Chromosome"/>
</dbReference>
<evidence type="ECO:0000313" key="4">
    <source>
        <dbReference type="Proteomes" id="UP001214553"/>
    </source>
</evidence>
<proteinExistence type="predicted"/>
<keyword evidence="2" id="KW-0812">Transmembrane</keyword>